<dbReference type="RefSeq" id="XP_013437073.1">
    <property type="nucleotide sequence ID" value="XM_013581619.1"/>
</dbReference>
<dbReference type="GO" id="GO:0055129">
    <property type="term" value="P:L-proline biosynthetic process"/>
    <property type="evidence" value="ECO:0007669"/>
    <property type="project" value="UniProtKB-UniPathway"/>
</dbReference>
<dbReference type="InterPro" id="IPR049704">
    <property type="entry name" value="Aminotrans_3_PPA_site"/>
</dbReference>
<evidence type="ECO:0000256" key="13">
    <source>
        <dbReference type="RuleBase" id="RU003560"/>
    </source>
</evidence>
<dbReference type="InterPro" id="IPR005814">
    <property type="entry name" value="Aminotrans_3"/>
</dbReference>
<evidence type="ECO:0000256" key="2">
    <source>
        <dbReference type="ARBA" id="ARBA00004998"/>
    </source>
</evidence>
<evidence type="ECO:0000256" key="8">
    <source>
        <dbReference type="ARBA" id="ARBA00022898"/>
    </source>
</evidence>
<dbReference type="InterPro" id="IPR015424">
    <property type="entry name" value="PyrdxlP-dep_Trfase"/>
</dbReference>
<name>U6MXD8_9EIME</name>
<dbReference type="Gene3D" id="3.40.640.10">
    <property type="entry name" value="Type I PLP-dependent aspartate aminotransferase-like (Major domain)"/>
    <property type="match status" value="1"/>
</dbReference>
<dbReference type="GO" id="GO:0005737">
    <property type="term" value="C:cytoplasm"/>
    <property type="evidence" value="ECO:0007669"/>
    <property type="project" value="TreeGrafter"/>
</dbReference>
<dbReference type="OrthoDB" id="425114at2759"/>
<reference evidence="15" key="2">
    <citation type="submission" date="2013-10" db="EMBL/GenBank/DDBJ databases">
        <authorList>
            <person name="Aslett M."/>
        </authorList>
    </citation>
    <scope>NUCLEOTIDE SEQUENCE [LARGE SCALE GENOMIC DNA]</scope>
    <source>
        <strain evidence="15">Houghton</strain>
    </source>
</reference>
<comment type="subunit">
    <text evidence="4">Homodimer.</text>
</comment>
<comment type="pathway">
    <text evidence="2 14">Amino-acid biosynthesis; L-proline biosynthesis; L-glutamate 5-semialdehyde from L-ornithine: step 1/1.</text>
</comment>
<dbReference type="InterPro" id="IPR010164">
    <property type="entry name" value="Orn_aminotrans"/>
</dbReference>
<dbReference type="PROSITE" id="PS00600">
    <property type="entry name" value="AA_TRANSFER_CLASS_3"/>
    <property type="match status" value="1"/>
</dbReference>
<dbReference type="NCBIfam" id="TIGR01885">
    <property type="entry name" value="Orn_aminotrans"/>
    <property type="match status" value="1"/>
</dbReference>
<dbReference type="GeneID" id="25475789"/>
<evidence type="ECO:0000256" key="12">
    <source>
        <dbReference type="ARBA" id="ARBA00073894"/>
    </source>
</evidence>
<evidence type="ECO:0000256" key="11">
    <source>
        <dbReference type="ARBA" id="ARBA00051944"/>
    </source>
</evidence>
<dbReference type="FunFam" id="3.90.1150.10:FF:000152">
    <property type="entry name" value="Ornithine aminotransferase"/>
    <property type="match status" value="1"/>
</dbReference>
<evidence type="ECO:0000256" key="4">
    <source>
        <dbReference type="ARBA" id="ARBA00011738"/>
    </source>
</evidence>
<keyword evidence="6 14" id="KW-0032">Aminotransferase</keyword>
<proteinExistence type="inferred from homology"/>
<dbReference type="GO" id="GO:0010121">
    <property type="term" value="P:L-arginine catabolic process to proline via ornithine"/>
    <property type="evidence" value="ECO:0007669"/>
    <property type="project" value="TreeGrafter"/>
</dbReference>
<dbReference type="CDD" id="cd00610">
    <property type="entry name" value="OAT_like"/>
    <property type="match status" value="1"/>
</dbReference>
<gene>
    <name evidence="15" type="ORF">ENH_00056460</name>
</gene>
<evidence type="ECO:0000256" key="3">
    <source>
        <dbReference type="ARBA" id="ARBA00008954"/>
    </source>
</evidence>
<keyword evidence="8 13" id="KW-0663">Pyridoxal phosphate</keyword>
<dbReference type="GO" id="GO:0004587">
    <property type="term" value="F:ornithine aminotransferase activity"/>
    <property type="evidence" value="ECO:0007669"/>
    <property type="project" value="UniProtKB-EC"/>
</dbReference>
<accession>U6MXD8</accession>
<evidence type="ECO:0000313" key="16">
    <source>
        <dbReference type="Proteomes" id="UP000030754"/>
    </source>
</evidence>
<evidence type="ECO:0000256" key="7">
    <source>
        <dbReference type="ARBA" id="ARBA00022679"/>
    </source>
</evidence>
<dbReference type="GO" id="GO:0042802">
    <property type="term" value="F:identical protein binding"/>
    <property type="evidence" value="ECO:0007669"/>
    <property type="project" value="TreeGrafter"/>
</dbReference>
<comment type="catalytic activity">
    <reaction evidence="11">
        <text>L-ornithine + 2-oxoglutarate = L-glutamate 5-semialdehyde + L-glutamate</text>
        <dbReference type="Rhea" id="RHEA:25160"/>
        <dbReference type="ChEBI" id="CHEBI:16810"/>
        <dbReference type="ChEBI" id="CHEBI:29985"/>
        <dbReference type="ChEBI" id="CHEBI:46911"/>
        <dbReference type="ChEBI" id="CHEBI:58066"/>
        <dbReference type="EC" id="2.6.1.13"/>
    </reaction>
    <physiologicalReaction direction="left-to-right" evidence="11">
        <dbReference type="Rhea" id="RHEA:25161"/>
    </physiologicalReaction>
</comment>
<dbReference type="Gene3D" id="3.90.1150.10">
    <property type="entry name" value="Aspartate Aminotransferase, domain 1"/>
    <property type="match status" value="1"/>
</dbReference>
<dbReference type="PANTHER" id="PTHR11986:SF18">
    <property type="entry name" value="ORNITHINE AMINOTRANSFERASE, MITOCHONDRIAL"/>
    <property type="match status" value="1"/>
</dbReference>
<dbReference type="AlphaFoldDB" id="U6MXD8"/>
<evidence type="ECO:0000256" key="10">
    <source>
        <dbReference type="ARBA" id="ARBA00051265"/>
    </source>
</evidence>
<dbReference type="EMBL" id="HG725573">
    <property type="protein sequence ID" value="CDJ68606.1"/>
    <property type="molecule type" value="Genomic_DNA"/>
</dbReference>
<dbReference type="VEuPathDB" id="ToxoDB:ENH_00056460"/>
<comment type="similarity">
    <text evidence="3 13">Belongs to the class-III pyridoxal-phosphate-dependent aminotransferase family.</text>
</comment>
<dbReference type="Pfam" id="PF00202">
    <property type="entry name" value="Aminotran_3"/>
    <property type="match status" value="1"/>
</dbReference>
<sequence>MILSARPRLLQGLSTFVGVAGPTSGPRRCLRSLGCWRASASFSTGRRDRPQSKSFDDYRKAVGTKSQEEYIRLDAANCAPNYVPTPVVISRGEGVYVWDIDGNKYLDFVAGISSLNQGHCHPRITEALIMQAKRLTLTCRVLHNDCMPVLCKFINDLLGYERTLLMNTGAEAGETAIKAARKWGYEVKGIKENKAKIVFCNNNYWGRTIAAASSSTTPDNYRHFGPYTPGFELIPFDDLPALEKALEDPNVAAFFVEPIQGEGGVIIPQNGYLRGAAELCRSRNVLLIVDEIQAGLGRTGRMLASDWEGVRPDVVLLGKSLTGGTVPCSAVVTNAHVMNVFTPGTHGSTYGGNPLACAVAYEALSVLVDEQLAENAKTQGQFMRNELSKMKEKYNLEWIRDIRGRGLFNAVEINGSSGEAMQLCIELKNEGVLCRPTRGNVLRFLPPLCIDEAQMKDALQRIQNVFCRKTS</sequence>
<keyword evidence="9" id="KW-1015">Disulfide bond</keyword>
<dbReference type="PIRSF" id="PIRSF000521">
    <property type="entry name" value="Transaminase_4ab_Lys_Orn"/>
    <property type="match status" value="1"/>
</dbReference>
<dbReference type="GO" id="GO:0030170">
    <property type="term" value="F:pyridoxal phosphate binding"/>
    <property type="evidence" value="ECO:0007669"/>
    <property type="project" value="InterPro"/>
</dbReference>
<dbReference type="Proteomes" id="UP000030754">
    <property type="component" value="Unassembled WGS sequence"/>
</dbReference>
<dbReference type="InterPro" id="IPR015421">
    <property type="entry name" value="PyrdxlP-dep_Trfase_major"/>
</dbReference>
<dbReference type="GO" id="GO:0019544">
    <property type="term" value="P:L-arginine catabolic process to L-glutamate"/>
    <property type="evidence" value="ECO:0007669"/>
    <property type="project" value="TreeGrafter"/>
</dbReference>
<comment type="catalytic activity">
    <reaction evidence="10 14">
        <text>a 2-oxocarboxylate + L-ornithine = L-glutamate 5-semialdehyde + an L-alpha-amino acid</text>
        <dbReference type="Rhea" id="RHEA:13877"/>
        <dbReference type="ChEBI" id="CHEBI:35179"/>
        <dbReference type="ChEBI" id="CHEBI:46911"/>
        <dbReference type="ChEBI" id="CHEBI:58066"/>
        <dbReference type="ChEBI" id="CHEBI:59869"/>
        <dbReference type="EC" id="2.6.1.13"/>
    </reaction>
</comment>
<dbReference type="InterPro" id="IPR050103">
    <property type="entry name" value="Class-III_PLP-dep_AT"/>
</dbReference>
<evidence type="ECO:0000256" key="5">
    <source>
        <dbReference type="ARBA" id="ARBA00012924"/>
    </source>
</evidence>
<dbReference type="InterPro" id="IPR015422">
    <property type="entry name" value="PyrdxlP-dep_Trfase_small"/>
</dbReference>
<evidence type="ECO:0000256" key="6">
    <source>
        <dbReference type="ARBA" id="ARBA00022576"/>
    </source>
</evidence>
<evidence type="ECO:0000256" key="1">
    <source>
        <dbReference type="ARBA" id="ARBA00001933"/>
    </source>
</evidence>
<keyword evidence="16" id="KW-1185">Reference proteome</keyword>
<dbReference type="UniPathway" id="UPA00098">
    <property type="reaction ID" value="UER00358"/>
</dbReference>
<evidence type="ECO:0000256" key="14">
    <source>
        <dbReference type="RuleBase" id="RU365036"/>
    </source>
</evidence>
<reference evidence="15" key="1">
    <citation type="submission" date="2013-10" db="EMBL/GenBank/DDBJ databases">
        <title>Genomic analysis of the causative agents of coccidiosis in chickens.</title>
        <authorList>
            <person name="Reid A.J."/>
            <person name="Blake D."/>
            <person name="Billington K."/>
            <person name="Browne H."/>
            <person name="Dunn M."/>
            <person name="Hung S."/>
            <person name="Kawahara F."/>
            <person name="Miranda-Saavedra D."/>
            <person name="Mourier T."/>
            <person name="Nagra H."/>
            <person name="Otto T.D."/>
            <person name="Rawlings N."/>
            <person name="Sanchez A."/>
            <person name="Sanders M."/>
            <person name="Subramaniam C."/>
            <person name="Tay Y."/>
            <person name="Dear P."/>
            <person name="Doerig C."/>
            <person name="Gruber A."/>
            <person name="Parkinson J."/>
            <person name="Shirley M."/>
            <person name="Wan K.L."/>
            <person name="Berriman M."/>
            <person name="Tomley F."/>
            <person name="Pain A."/>
        </authorList>
    </citation>
    <scope>NUCLEOTIDE SEQUENCE [LARGE SCALE GENOMIC DNA]</scope>
    <source>
        <strain evidence="15">Houghton</strain>
    </source>
</reference>
<organism evidence="15 16">
    <name type="scientific">Eimeria necatrix</name>
    <dbReference type="NCBI Taxonomy" id="51315"/>
    <lineage>
        <taxon>Eukaryota</taxon>
        <taxon>Sar</taxon>
        <taxon>Alveolata</taxon>
        <taxon>Apicomplexa</taxon>
        <taxon>Conoidasida</taxon>
        <taxon>Coccidia</taxon>
        <taxon>Eucoccidiorida</taxon>
        <taxon>Eimeriorina</taxon>
        <taxon>Eimeriidae</taxon>
        <taxon>Eimeria</taxon>
    </lineage>
</organism>
<keyword evidence="7 14" id="KW-0808">Transferase</keyword>
<dbReference type="SUPFAM" id="SSF53383">
    <property type="entry name" value="PLP-dependent transferases"/>
    <property type="match status" value="1"/>
</dbReference>
<evidence type="ECO:0000313" key="15">
    <source>
        <dbReference type="EMBL" id="CDJ68606.1"/>
    </source>
</evidence>
<dbReference type="EC" id="2.6.1.13" evidence="5 14"/>
<dbReference type="FunFam" id="3.40.640.10:FF:000011">
    <property type="entry name" value="Ornithine aminotransferase"/>
    <property type="match status" value="1"/>
</dbReference>
<evidence type="ECO:0000256" key="9">
    <source>
        <dbReference type="ARBA" id="ARBA00023157"/>
    </source>
</evidence>
<comment type="cofactor">
    <cofactor evidence="1 14">
        <name>pyridoxal 5'-phosphate</name>
        <dbReference type="ChEBI" id="CHEBI:597326"/>
    </cofactor>
</comment>
<protein>
    <recommendedName>
        <fullName evidence="12 14">Ornithine aminotransferase</fullName>
        <ecNumber evidence="5 14">2.6.1.13</ecNumber>
    </recommendedName>
</protein>
<dbReference type="PANTHER" id="PTHR11986">
    <property type="entry name" value="AMINOTRANSFERASE CLASS III"/>
    <property type="match status" value="1"/>
</dbReference>